<proteinExistence type="predicted"/>
<evidence type="ECO:0000313" key="3">
    <source>
        <dbReference type="Proteomes" id="UP000275749"/>
    </source>
</evidence>
<name>A0A3N1ZYM1_9ACTN</name>
<dbReference type="RefSeq" id="WP_123576094.1">
    <property type="nucleotide sequence ID" value="NZ_RKHG01000001.1"/>
</dbReference>
<evidence type="ECO:0008006" key="4">
    <source>
        <dbReference type="Google" id="ProtNLM"/>
    </source>
</evidence>
<feature type="transmembrane region" description="Helical" evidence="1">
    <location>
        <begin position="212"/>
        <end position="233"/>
    </location>
</feature>
<accession>A0A3N1ZYM1</accession>
<feature type="transmembrane region" description="Helical" evidence="1">
    <location>
        <begin position="180"/>
        <end position="200"/>
    </location>
</feature>
<feature type="transmembrane region" description="Helical" evidence="1">
    <location>
        <begin position="148"/>
        <end position="165"/>
    </location>
</feature>
<feature type="transmembrane region" description="Helical" evidence="1">
    <location>
        <begin position="239"/>
        <end position="259"/>
    </location>
</feature>
<comment type="caution">
    <text evidence="2">The sequence shown here is derived from an EMBL/GenBank/DDBJ whole genome shotgun (WGS) entry which is preliminary data.</text>
</comment>
<feature type="transmembrane region" description="Helical" evidence="1">
    <location>
        <begin position="93"/>
        <end position="111"/>
    </location>
</feature>
<evidence type="ECO:0000313" key="2">
    <source>
        <dbReference type="EMBL" id="ROR55232.1"/>
    </source>
</evidence>
<protein>
    <recommendedName>
        <fullName evidence="4">EamA-like transporter family protein</fullName>
    </recommendedName>
</protein>
<feature type="transmembrane region" description="Helical" evidence="1">
    <location>
        <begin position="123"/>
        <end position="141"/>
    </location>
</feature>
<dbReference type="Proteomes" id="UP000275749">
    <property type="component" value="Unassembled WGS sequence"/>
</dbReference>
<dbReference type="EMBL" id="RKHG01000001">
    <property type="protein sequence ID" value="ROR55232.1"/>
    <property type="molecule type" value="Genomic_DNA"/>
</dbReference>
<keyword evidence="1" id="KW-0472">Membrane</keyword>
<keyword evidence="1" id="KW-1133">Transmembrane helix</keyword>
<organism evidence="2 3">
    <name type="scientific">Luteococcus japonicus</name>
    <dbReference type="NCBI Taxonomy" id="33984"/>
    <lineage>
        <taxon>Bacteria</taxon>
        <taxon>Bacillati</taxon>
        <taxon>Actinomycetota</taxon>
        <taxon>Actinomycetes</taxon>
        <taxon>Propionibacteriales</taxon>
        <taxon>Propionibacteriaceae</taxon>
        <taxon>Luteococcus</taxon>
    </lineage>
</organism>
<dbReference type="AlphaFoldDB" id="A0A3N1ZYM1"/>
<keyword evidence="1" id="KW-0812">Transmembrane</keyword>
<sequence>MILLSIAALLLGVLAYGFAGAQLHSGSRHEGGALRSVAWWSGTVLQALGFLATLVARHSLPLLIVQSTATLGLGVTALLQHVAGVRRMRGRDWLALSALLGGLALLAGTTLPGPAAAISRDLLLVMAALAVLGIAGLAMPVKPLTNGLLAGLCFSFGAIGARLLIGDPAHPLWFFWQLPLANWATGVLTGIGIVLGQVHMTRGLAAHDATPVLGPMYVLETLLPAGVGVWLMAEHPRPGSAPLVAAGLALALLATGYLVRREAD</sequence>
<reference evidence="2 3" key="1">
    <citation type="submission" date="2018-11" db="EMBL/GenBank/DDBJ databases">
        <title>Sequencing the genomes of 1000 actinobacteria strains.</title>
        <authorList>
            <person name="Klenk H.-P."/>
        </authorList>
    </citation>
    <scope>NUCLEOTIDE SEQUENCE [LARGE SCALE GENOMIC DNA]</scope>
    <source>
        <strain evidence="2 3">DSM 10546</strain>
    </source>
</reference>
<evidence type="ECO:0000256" key="1">
    <source>
        <dbReference type="SAM" id="Phobius"/>
    </source>
</evidence>
<gene>
    <name evidence="2" type="ORF">EDD41_2492</name>
</gene>